<dbReference type="InterPro" id="IPR024932">
    <property type="entry name" value="ApbE"/>
</dbReference>
<dbReference type="Proteomes" id="UP000319578">
    <property type="component" value="Unassembled WGS sequence"/>
</dbReference>
<evidence type="ECO:0000256" key="9">
    <source>
        <dbReference type="ARBA" id="ARBA00031306"/>
    </source>
</evidence>
<dbReference type="SUPFAM" id="SSF143631">
    <property type="entry name" value="ApbE-like"/>
    <property type="match status" value="1"/>
</dbReference>
<dbReference type="EMBL" id="BJON01000033">
    <property type="protein sequence ID" value="GED72720.1"/>
    <property type="molecule type" value="Genomic_DNA"/>
</dbReference>
<proteinExistence type="predicted"/>
<keyword evidence="12" id="KW-1185">Reference proteome</keyword>
<evidence type="ECO:0000256" key="8">
    <source>
        <dbReference type="ARBA" id="ARBA00022842"/>
    </source>
</evidence>
<dbReference type="RefSeq" id="WP_084766115.1">
    <property type="nucleotide sequence ID" value="NZ_BJON01000033.1"/>
</dbReference>
<gene>
    <name evidence="11" type="ORF">BRE01_64220</name>
</gene>
<comment type="caution">
    <text evidence="11">The sequence shown here is derived from an EMBL/GenBank/DDBJ whole genome shotgun (WGS) entry which is preliminary data.</text>
</comment>
<keyword evidence="8" id="KW-0460">Magnesium</keyword>
<evidence type="ECO:0000256" key="2">
    <source>
        <dbReference type="ARBA" id="ARBA00011955"/>
    </source>
</evidence>
<evidence type="ECO:0000256" key="10">
    <source>
        <dbReference type="ARBA" id="ARBA00048540"/>
    </source>
</evidence>
<dbReference type="EC" id="2.7.1.180" evidence="2"/>
<keyword evidence="6" id="KW-0479">Metal-binding</keyword>
<evidence type="ECO:0000313" key="12">
    <source>
        <dbReference type="Proteomes" id="UP000319578"/>
    </source>
</evidence>
<evidence type="ECO:0000256" key="6">
    <source>
        <dbReference type="ARBA" id="ARBA00022723"/>
    </source>
</evidence>
<evidence type="ECO:0000256" key="7">
    <source>
        <dbReference type="ARBA" id="ARBA00022827"/>
    </source>
</evidence>
<protein>
    <recommendedName>
        <fullName evidence="3">FAD:protein FMN transferase</fullName>
        <ecNumber evidence="2">2.7.1.180</ecNumber>
    </recommendedName>
    <alternativeName>
        <fullName evidence="9">Flavin transferase</fullName>
    </alternativeName>
</protein>
<evidence type="ECO:0000313" key="11">
    <source>
        <dbReference type="EMBL" id="GED72720.1"/>
    </source>
</evidence>
<reference evidence="11 12" key="1">
    <citation type="submission" date="2019-06" db="EMBL/GenBank/DDBJ databases">
        <title>Whole genome shotgun sequence of Brevibacillus reuszeri NBRC 15719.</title>
        <authorList>
            <person name="Hosoyama A."/>
            <person name="Uohara A."/>
            <person name="Ohji S."/>
            <person name="Ichikawa N."/>
        </authorList>
    </citation>
    <scope>NUCLEOTIDE SEQUENCE [LARGE SCALE GENOMIC DNA]</scope>
    <source>
        <strain evidence="11 12">NBRC 15719</strain>
    </source>
</reference>
<dbReference type="Pfam" id="PF02424">
    <property type="entry name" value="ApbE"/>
    <property type="match status" value="1"/>
</dbReference>
<dbReference type="PANTHER" id="PTHR30040:SF2">
    <property type="entry name" value="FAD:PROTEIN FMN TRANSFERASE"/>
    <property type="match status" value="1"/>
</dbReference>
<evidence type="ECO:0000256" key="4">
    <source>
        <dbReference type="ARBA" id="ARBA00022630"/>
    </source>
</evidence>
<name>A0ABQ0TXW4_9BACL</name>
<comment type="catalytic activity">
    <reaction evidence="10">
        <text>L-threonyl-[protein] + FAD = FMN-L-threonyl-[protein] + AMP + H(+)</text>
        <dbReference type="Rhea" id="RHEA:36847"/>
        <dbReference type="Rhea" id="RHEA-COMP:11060"/>
        <dbReference type="Rhea" id="RHEA-COMP:11061"/>
        <dbReference type="ChEBI" id="CHEBI:15378"/>
        <dbReference type="ChEBI" id="CHEBI:30013"/>
        <dbReference type="ChEBI" id="CHEBI:57692"/>
        <dbReference type="ChEBI" id="CHEBI:74257"/>
        <dbReference type="ChEBI" id="CHEBI:456215"/>
        <dbReference type="EC" id="2.7.1.180"/>
    </reaction>
</comment>
<dbReference type="InterPro" id="IPR003374">
    <property type="entry name" value="ApbE-like_sf"/>
</dbReference>
<evidence type="ECO:0000256" key="1">
    <source>
        <dbReference type="ARBA" id="ARBA00001946"/>
    </source>
</evidence>
<comment type="cofactor">
    <cofactor evidence="1">
        <name>Mg(2+)</name>
        <dbReference type="ChEBI" id="CHEBI:18420"/>
    </cofactor>
</comment>
<dbReference type="Gene3D" id="3.10.520.10">
    <property type="entry name" value="ApbE-like domains"/>
    <property type="match status" value="1"/>
</dbReference>
<evidence type="ECO:0000256" key="3">
    <source>
        <dbReference type="ARBA" id="ARBA00016337"/>
    </source>
</evidence>
<keyword evidence="4" id="KW-0285">Flavoprotein</keyword>
<accession>A0ABQ0TXW4</accession>
<organism evidence="11 12">
    <name type="scientific">Brevibacillus reuszeri</name>
    <dbReference type="NCBI Taxonomy" id="54915"/>
    <lineage>
        <taxon>Bacteria</taxon>
        <taxon>Bacillati</taxon>
        <taxon>Bacillota</taxon>
        <taxon>Bacilli</taxon>
        <taxon>Bacillales</taxon>
        <taxon>Paenibacillaceae</taxon>
        <taxon>Brevibacillus</taxon>
    </lineage>
</organism>
<keyword evidence="5 11" id="KW-0808">Transferase</keyword>
<sequence length="329" mass="37433">MQQEVQMHYYRCRAMNTEMETILLSSSEQMSQELSKIVDRWFYQVEHRFSRFLPDSELSYLNNHSGRLTLVSELMAEVLELAEAFRIQTGGIFTPFVYDALHAAGYSQSFEKLDKEKPTSTEEFSFRTAAMMLHPQMKAVQLRAGSHLDLGGIAKGWSAEKLAGRLRRKYRIKRGLVNAGGDVQLWGGSSVNEPWHIGIASPWNQDEELTIVSRREGAVATSSVLGRRWKNGLHEEQHHLIDPRTMKPGNSDVIQCSVAGDSVISCEIWAKVVCIVGLECGIVLLRKHCPRMEALIVSETGDLHLVSHSHLRNERWEIEQIDFFHDRAI</sequence>
<dbReference type="GO" id="GO:0016740">
    <property type="term" value="F:transferase activity"/>
    <property type="evidence" value="ECO:0007669"/>
    <property type="project" value="UniProtKB-KW"/>
</dbReference>
<keyword evidence="7" id="KW-0274">FAD</keyword>
<evidence type="ECO:0000256" key="5">
    <source>
        <dbReference type="ARBA" id="ARBA00022679"/>
    </source>
</evidence>
<dbReference type="PANTHER" id="PTHR30040">
    <property type="entry name" value="THIAMINE BIOSYNTHESIS LIPOPROTEIN APBE"/>
    <property type="match status" value="1"/>
</dbReference>